<dbReference type="RefSeq" id="WP_002961127.1">
    <property type="nucleotide sequence ID" value="NZ_CP029490.1"/>
</dbReference>
<dbReference type="Proteomes" id="UP000245369">
    <property type="component" value="Chromosome"/>
</dbReference>
<protein>
    <submittedName>
        <fullName evidence="2">Uncharacterized protein</fullName>
    </submittedName>
</protein>
<feature type="transmembrane region" description="Helical" evidence="1">
    <location>
        <begin position="36"/>
        <end position="55"/>
    </location>
</feature>
<keyword evidence="1" id="KW-0472">Membrane</keyword>
<evidence type="ECO:0000313" key="3">
    <source>
        <dbReference type="Proteomes" id="UP000245369"/>
    </source>
</evidence>
<evidence type="ECO:0000313" key="2">
    <source>
        <dbReference type="EMBL" id="AWN21659.1"/>
    </source>
</evidence>
<feature type="transmembrane region" description="Helical" evidence="1">
    <location>
        <begin position="7"/>
        <end position="30"/>
    </location>
</feature>
<dbReference type="GeneID" id="93924871"/>
<gene>
    <name evidence="2" type="ORF">DK182_10185</name>
</gene>
<dbReference type="EMBL" id="CP029490">
    <property type="protein sequence ID" value="AWN21659.1"/>
    <property type="molecule type" value="Genomic_DNA"/>
</dbReference>
<organism evidence="2 3">
    <name type="scientific">Streptococcus sobrinus</name>
    <dbReference type="NCBI Taxonomy" id="1310"/>
    <lineage>
        <taxon>Bacteria</taxon>
        <taxon>Bacillati</taxon>
        <taxon>Bacillota</taxon>
        <taxon>Bacilli</taxon>
        <taxon>Lactobacillales</taxon>
        <taxon>Streptococcaceae</taxon>
        <taxon>Streptococcus</taxon>
    </lineage>
</organism>
<proteinExistence type="predicted"/>
<keyword evidence="1" id="KW-0812">Transmembrane</keyword>
<name>A0ABN5LV94_9STRE</name>
<keyword evidence="3" id="KW-1185">Reference proteome</keyword>
<sequence>MRKTSDYKWAVILSGLIPAIGIIVGVFYNLGFDRPLSYLVALAVIVGVSLGFWGLRWQLKKDKEDNRA</sequence>
<accession>A0ABN5LV94</accession>
<keyword evidence="1" id="KW-1133">Transmembrane helix</keyword>
<evidence type="ECO:0000256" key="1">
    <source>
        <dbReference type="SAM" id="Phobius"/>
    </source>
</evidence>
<reference evidence="2 3" key="1">
    <citation type="submission" date="2018-05" db="EMBL/GenBank/DDBJ databases">
        <title>Complete genome sequences of Streptococcus sobrinus.</title>
        <authorList>
            <person name="Sales M."/>
            <person name="Jensen P.A."/>
        </authorList>
    </citation>
    <scope>NUCLEOTIDE SEQUENCE [LARGE SCALE GENOMIC DNA]</scope>
    <source>
        <strain evidence="2 3">SL1</strain>
    </source>
</reference>